<evidence type="ECO:0000313" key="2">
    <source>
        <dbReference type="EMBL" id="KAF2665426.1"/>
    </source>
</evidence>
<evidence type="ECO:0000256" key="1">
    <source>
        <dbReference type="SAM" id="MobiDB-lite"/>
    </source>
</evidence>
<feature type="compositionally biased region" description="Polar residues" evidence="1">
    <location>
        <begin position="133"/>
        <end position="148"/>
    </location>
</feature>
<dbReference type="EMBL" id="MU004240">
    <property type="protein sequence ID" value="KAF2665426.1"/>
    <property type="molecule type" value="Genomic_DNA"/>
</dbReference>
<sequence length="148" mass="17103">MDVNENQEIDASTLTIQKALEIARNSDIEVDPLVLDYLERKFDEVWARIEAEPESYLLTKDEFALFNYLRSRATSTALAKAAIRRFWDNYTGASSSYCTTKLRKAACTIYQIPSRYRNPDETATNRSPDHGTHQQSRLLRNPHYLTSH</sequence>
<dbReference type="OrthoDB" id="5302289at2759"/>
<dbReference type="Proteomes" id="UP000799302">
    <property type="component" value="Unassembled WGS sequence"/>
</dbReference>
<reference evidence="2" key="1">
    <citation type="journal article" date="2020" name="Stud. Mycol.">
        <title>101 Dothideomycetes genomes: a test case for predicting lifestyles and emergence of pathogens.</title>
        <authorList>
            <person name="Haridas S."/>
            <person name="Albert R."/>
            <person name="Binder M."/>
            <person name="Bloem J."/>
            <person name="Labutti K."/>
            <person name="Salamov A."/>
            <person name="Andreopoulos B."/>
            <person name="Baker S."/>
            <person name="Barry K."/>
            <person name="Bills G."/>
            <person name="Bluhm B."/>
            <person name="Cannon C."/>
            <person name="Castanera R."/>
            <person name="Culley D."/>
            <person name="Daum C."/>
            <person name="Ezra D."/>
            <person name="Gonzalez J."/>
            <person name="Henrissat B."/>
            <person name="Kuo A."/>
            <person name="Liang C."/>
            <person name="Lipzen A."/>
            <person name="Lutzoni F."/>
            <person name="Magnuson J."/>
            <person name="Mondo S."/>
            <person name="Nolan M."/>
            <person name="Ohm R."/>
            <person name="Pangilinan J."/>
            <person name="Park H.-J."/>
            <person name="Ramirez L."/>
            <person name="Alfaro M."/>
            <person name="Sun H."/>
            <person name="Tritt A."/>
            <person name="Yoshinaga Y."/>
            <person name="Zwiers L.-H."/>
            <person name="Turgeon B."/>
            <person name="Goodwin S."/>
            <person name="Spatafora J."/>
            <person name="Crous P."/>
            <person name="Grigoriev I."/>
        </authorList>
    </citation>
    <scope>NUCLEOTIDE SEQUENCE</scope>
    <source>
        <strain evidence="2">CBS 115976</strain>
    </source>
</reference>
<feature type="region of interest" description="Disordered" evidence="1">
    <location>
        <begin position="118"/>
        <end position="148"/>
    </location>
</feature>
<organism evidence="2 3">
    <name type="scientific">Microthyrium microscopicum</name>
    <dbReference type="NCBI Taxonomy" id="703497"/>
    <lineage>
        <taxon>Eukaryota</taxon>
        <taxon>Fungi</taxon>
        <taxon>Dikarya</taxon>
        <taxon>Ascomycota</taxon>
        <taxon>Pezizomycotina</taxon>
        <taxon>Dothideomycetes</taxon>
        <taxon>Dothideomycetes incertae sedis</taxon>
        <taxon>Microthyriales</taxon>
        <taxon>Microthyriaceae</taxon>
        <taxon>Microthyrium</taxon>
    </lineage>
</organism>
<dbReference type="AlphaFoldDB" id="A0A6A6U1A4"/>
<proteinExistence type="predicted"/>
<accession>A0A6A6U1A4</accession>
<gene>
    <name evidence="2" type="ORF">BT63DRAFT_459002</name>
</gene>
<protein>
    <submittedName>
        <fullName evidence="2">Uncharacterized protein</fullName>
    </submittedName>
</protein>
<evidence type="ECO:0000313" key="3">
    <source>
        <dbReference type="Proteomes" id="UP000799302"/>
    </source>
</evidence>
<name>A0A6A6U1A4_9PEZI</name>
<keyword evidence="3" id="KW-1185">Reference proteome</keyword>